<accession>A0AB33ZWB9</accession>
<protein>
    <submittedName>
        <fullName evidence="1">Uncharacterized protein</fullName>
    </submittedName>
</protein>
<organism evidence="1 2">
    <name type="scientific">Lactobacillus gasseri</name>
    <dbReference type="NCBI Taxonomy" id="1596"/>
    <lineage>
        <taxon>Bacteria</taxon>
        <taxon>Bacillati</taxon>
        <taxon>Bacillota</taxon>
        <taxon>Bacilli</taxon>
        <taxon>Lactobacillales</taxon>
        <taxon>Lactobacillaceae</taxon>
        <taxon>Lactobacillus</taxon>
    </lineage>
</organism>
<name>A0AB33ZWB9_LACGS</name>
<comment type="caution">
    <text evidence="1">The sequence shown here is derived from an EMBL/GenBank/DDBJ whole genome shotgun (WGS) entry which is preliminary data.</text>
</comment>
<dbReference type="Proteomes" id="UP000250668">
    <property type="component" value="Unassembled WGS sequence"/>
</dbReference>
<dbReference type="AlphaFoldDB" id="A0AB33ZWB9"/>
<reference evidence="1 2" key="1">
    <citation type="journal article" date="2018" name="Int. J. Syst. Evol. Microbiol.">
        <title>Lactobacillus paragasseri sp. nov., a sister taxon of Lactobacillus gasseri, based on whole-genome sequence analyses.</title>
        <authorList>
            <person name="Tanizawa Y."/>
            <person name="Tada I."/>
            <person name="Kobayashi H."/>
            <person name="Endo A."/>
            <person name="Maeno S."/>
            <person name="Toyoda A."/>
            <person name="Arita M."/>
            <person name="Nakamura Y."/>
            <person name="Sakamoto M."/>
            <person name="Ohkuma M."/>
            <person name="Tohno M."/>
        </authorList>
    </citation>
    <scope>NUCLEOTIDE SEQUENCE [LARGE SCALE GENOMIC DNA]</scope>
    <source>
        <strain evidence="1 2">JCM 1025</strain>
    </source>
</reference>
<proteinExistence type="predicted"/>
<gene>
    <name evidence="1" type="ORF">LJCM1025_17580</name>
</gene>
<sequence>MKLIPKVGQKVGVIICFCLDNTPSYDTWQSKALINKERARIILYNGFYFTIVPEYSYFNKVLNCLKFSLL</sequence>
<dbReference type="EMBL" id="BEXJ01000006">
    <property type="protein sequence ID" value="GBA97997.1"/>
    <property type="molecule type" value="Genomic_DNA"/>
</dbReference>
<evidence type="ECO:0000313" key="2">
    <source>
        <dbReference type="Proteomes" id="UP000250668"/>
    </source>
</evidence>
<evidence type="ECO:0000313" key="1">
    <source>
        <dbReference type="EMBL" id="GBA97997.1"/>
    </source>
</evidence>